<proteinExistence type="predicted"/>
<organism evidence="1">
    <name type="scientific">Rhizophora mucronata</name>
    <name type="common">Asiatic mangrove</name>
    <dbReference type="NCBI Taxonomy" id="61149"/>
    <lineage>
        <taxon>Eukaryota</taxon>
        <taxon>Viridiplantae</taxon>
        <taxon>Streptophyta</taxon>
        <taxon>Embryophyta</taxon>
        <taxon>Tracheophyta</taxon>
        <taxon>Spermatophyta</taxon>
        <taxon>Magnoliopsida</taxon>
        <taxon>eudicotyledons</taxon>
        <taxon>Gunneridae</taxon>
        <taxon>Pentapetalae</taxon>
        <taxon>rosids</taxon>
        <taxon>fabids</taxon>
        <taxon>Malpighiales</taxon>
        <taxon>Rhizophoraceae</taxon>
        <taxon>Rhizophora</taxon>
    </lineage>
</organism>
<evidence type="ECO:0000313" key="1">
    <source>
        <dbReference type="EMBL" id="MBX44979.1"/>
    </source>
</evidence>
<dbReference type="AlphaFoldDB" id="A0A2P2NR66"/>
<reference evidence="1" key="1">
    <citation type="submission" date="2018-02" db="EMBL/GenBank/DDBJ databases">
        <title>Rhizophora mucronata_Transcriptome.</title>
        <authorList>
            <person name="Meera S.P."/>
            <person name="Sreeshan A."/>
            <person name="Augustine A."/>
        </authorList>
    </citation>
    <scope>NUCLEOTIDE SEQUENCE</scope>
    <source>
        <tissue evidence="1">Leaf</tissue>
    </source>
</reference>
<sequence length="32" mass="3621">MSYTYKHVAVALVGTAAVEPQKRKSQHQIHQN</sequence>
<dbReference type="EMBL" id="GGEC01064495">
    <property type="protein sequence ID" value="MBX44979.1"/>
    <property type="molecule type" value="Transcribed_RNA"/>
</dbReference>
<accession>A0A2P2NR66</accession>
<protein>
    <submittedName>
        <fullName evidence="1">Uncharacterized protein</fullName>
    </submittedName>
</protein>
<name>A0A2P2NR66_RHIMU</name>